<dbReference type="Gene3D" id="3.40.630.40">
    <property type="entry name" value="Zn-dependent exopeptidases"/>
    <property type="match status" value="1"/>
</dbReference>
<evidence type="ECO:0000259" key="2">
    <source>
        <dbReference type="SMART" id="SM00646"/>
    </source>
</evidence>
<feature type="domain" description="MurNAc-LAA" evidence="2">
    <location>
        <begin position="322"/>
        <end position="431"/>
    </location>
</feature>
<dbReference type="CDD" id="cd02696">
    <property type="entry name" value="MurNAc-LAA"/>
    <property type="match status" value="1"/>
</dbReference>
<dbReference type="PATRIC" id="fig|1121307.3.peg.1998"/>
<comment type="caution">
    <text evidence="3">The sequence shown here is derived from an EMBL/GenBank/DDBJ whole genome shotgun (WGS) entry which is preliminary data.</text>
</comment>
<dbReference type="EMBL" id="LFVU01000004">
    <property type="protein sequence ID" value="KMT22826.1"/>
    <property type="molecule type" value="Genomic_DNA"/>
</dbReference>
<gene>
    <name evidence="3" type="ORF">CLCY_5c00650</name>
</gene>
<dbReference type="PANTHER" id="PTHR30404">
    <property type="entry name" value="N-ACETYLMURAMOYL-L-ALANINE AMIDASE"/>
    <property type="match status" value="1"/>
</dbReference>
<dbReference type="PANTHER" id="PTHR30404:SF0">
    <property type="entry name" value="N-ACETYLMURAMOYL-L-ALANINE AMIDASE AMIC"/>
    <property type="match status" value="1"/>
</dbReference>
<dbReference type="SUPFAM" id="SSF53187">
    <property type="entry name" value="Zn-dependent exopeptidases"/>
    <property type="match status" value="1"/>
</dbReference>
<name>A0A0J8G590_CLOCY</name>
<dbReference type="STRING" id="1121307.CLCY_5c00650"/>
<dbReference type="InterPro" id="IPR050695">
    <property type="entry name" value="N-acetylmuramoyl_amidase_3"/>
</dbReference>
<dbReference type="GO" id="GO:0009253">
    <property type="term" value="P:peptidoglycan catabolic process"/>
    <property type="evidence" value="ECO:0007669"/>
    <property type="project" value="InterPro"/>
</dbReference>
<evidence type="ECO:0000313" key="4">
    <source>
        <dbReference type="Proteomes" id="UP000036756"/>
    </source>
</evidence>
<sequence>MEFVKANIILDNKETVIDVEQATIYAMCDVEIKDIEYEVLKALVVLKRSEISKKVKNTPYFEKNHEISIKKRKVRKSIKKAVEETRGEVVLSNGRLVEMYYTMCCSGATSNSEDVIGEKINFLRKIYCDKCSKKESYRKFSLIDYEEKTGRCSSFKEESQSVFSSVVRDTSGRVKSLNFLGDEVSGIEFMKRLNLKSNKMYFKDEVINIKVEGEGDGLGICIEGAKALARDGKDYREIINYYYTGISFEVLGGESSNTLSGKVFLLDPGHGGEDRGNVRGDIVESEIALEVALELKSLLEGKRAKVHLTRARDSSITLTDRAEMANNIKPDFLISIHLNAFIMPGVNGCEAYCYEKDKEAMEVSELILDEIENTVDIKKRKVNIGDYFILRESRVSSVILECLYLTGSKDVKILGDNTPSKIALAIYKGICEYYNITN</sequence>
<dbReference type="AlphaFoldDB" id="A0A0J8G590"/>
<dbReference type="GO" id="GO:0008745">
    <property type="term" value="F:N-acetylmuramoyl-L-alanine amidase activity"/>
    <property type="evidence" value="ECO:0007669"/>
    <property type="project" value="InterPro"/>
</dbReference>
<keyword evidence="1" id="KW-0378">Hydrolase</keyword>
<keyword evidence="4" id="KW-1185">Reference proteome</keyword>
<dbReference type="GO" id="GO:0030288">
    <property type="term" value="C:outer membrane-bounded periplasmic space"/>
    <property type="evidence" value="ECO:0007669"/>
    <property type="project" value="TreeGrafter"/>
</dbReference>
<evidence type="ECO:0000256" key="1">
    <source>
        <dbReference type="ARBA" id="ARBA00022801"/>
    </source>
</evidence>
<dbReference type="SMART" id="SM00646">
    <property type="entry name" value="Ami_3"/>
    <property type="match status" value="1"/>
</dbReference>
<proteinExistence type="predicted"/>
<organism evidence="3 4">
    <name type="scientific">Clostridium cylindrosporum DSM 605</name>
    <dbReference type="NCBI Taxonomy" id="1121307"/>
    <lineage>
        <taxon>Bacteria</taxon>
        <taxon>Bacillati</taxon>
        <taxon>Bacillota</taxon>
        <taxon>Clostridia</taxon>
        <taxon>Eubacteriales</taxon>
        <taxon>Clostridiaceae</taxon>
        <taxon>Clostridium</taxon>
    </lineage>
</organism>
<protein>
    <submittedName>
        <fullName evidence="3">SpoIID/LytB domain protein</fullName>
    </submittedName>
</protein>
<reference evidence="3 4" key="1">
    <citation type="submission" date="2015-06" db="EMBL/GenBank/DDBJ databases">
        <title>Draft genome sequence of the purine-degrading Clostridium cylindrosporum HC-1 (DSM 605).</title>
        <authorList>
            <person name="Poehlein A."/>
            <person name="Schiel-Bengelsdorf B."/>
            <person name="Bengelsdorf F."/>
            <person name="Daniel R."/>
            <person name="Duerre P."/>
        </authorList>
    </citation>
    <scope>NUCLEOTIDE SEQUENCE [LARGE SCALE GENOMIC DNA]</scope>
    <source>
        <strain evidence="3 4">DSM 605</strain>
    </source>
</reference>
<evidence type="ECO:0000313" key="3">
    <source>
        <dbReference type="EMBL" id="KMT22826.1"/>
    </source>
</evidence>
<dbReference type="RefSeq" id="WP_048569561.1">
    <property type="nucleotide sequence ID" value="NZ_LFVU01000004.1"/>
</dbReference>
<dbReference type="Pfam" id="PF01520">
    <property type="entry name" value="Amidase_3"/>
    <property type="match status" value="1"/>
</dbReference>
<accession>A0A0J8G590</accession>
<dbReference type="Proteomes" id="UP000036756">
    <property type="component" value="Unassembled WGS sequence"/>
</dbReference>
<dbReference type="InterPro" id="IPR002508">
    <property type="entry name" value="MurNAc-LAA_cat"/>
</dbReference>
<dbReference type="OrthoDB" id="9806267at2"/>